<evidence type="ECO:0000313" key="14">
    <source>
        <dbReference type="Proteomes" id="UP001374579"/>
    </source>
</evidence>
<dbReference type="SUPFAM" id="SSF55961">
    <property type="entry name" value="Bet v1-like"/>
    <property type="match status" value="1"/>
</dbReference>
<dbReference type="FunFam" id="3.30.530.20:FF:000017">
    <property type="entry name" value="Phosphatidylcholine transfer protein, putative"/>
    <property type="match status" value="1"/>
</dbReference>
<comment type="subcellular location">
    <subcellularLocation>
        <location evidence="1">Cytoplasm</location>
    </subcellularLocation>
</comment>
<dbReference type="GO" id="GO:0005829">
    <property type="term" value="C:cytosol"/>
    <property type="evidence" value="ECO:0007669"/>
    <property type="project" value="UniProtKB-ARBA"/>
</dbReference>
<evidence type="ECO:0000256" key="4">
    <source>
        <dbReference type="ARBA" id="ARBA00022553"/>
    </source>
</evidence>
<keyword evidence="7" id="KW-0446">Lipid-binding</keyword>
<keyword evidence="4" id="KW-0597">Phosphoprotein</keyword>
<dbReference type="PANTHER" id="PTHR19308">
    <property type="entry name" value="PHOSPHATIDYLCHOLINE TRANSFER PROTEIN"/>
    <property type="match status" value="1"/>
</dbReference>
<keyword evidence="5" id="KW-0007">Acetylation</keyword>
<keyword evidence="3" id="KW-0963">Cytoplasm</keyword>
<dbReference type="GO" id="GO:0008525">
    <property type="term" value="F:phosphatidylcholine transporter activity"/>
    <property type="evidence" value="ECO:0007669"/>
    <property type="project" value="TreeGrafter"/>
</dbReference>
<dbReference type="Proteomes" id="UP001374579">
    <property type="component" value="Unassembled WGS sequence"/>
</dbReference>
<name>A0AAN9ATJ6_9CAEN</name>
<accession>A0AAN9ATJ6</accession>
<dbReference type="GO" id="GO:0031210">
    <property type="term" value="F:phosphatidylcholine binding"/>
    <property type="evidence" value="ECO:0007669"/>
    <property type="project" value="TreeGrafter"/>
</dbReference>
<evidence type="ECO:0000256" key="2">
    <source>
        <dbReference type="ARBA" id="ARBA00022448"/>
    </source>
</evidence>
<evidence type="ECO:0000256" key="8">
    <source>
        <dbReference type="ARBA" id="ARBA00063535"/>
    </source>
</evidence>
<proteinExistence type="predicted"/>
<evidence type="ECO:0000256" key="3">
    <source>
        <dbReference type="ARBA" id="ARBA00022490"/>
    </source>
</evidence>
<keyword evidence="14" id="KW-1185">Reference proteome</keyword>
<evidence type="ECO:0000256" key="1">
    <source>
        <dbReference type="ARBA" id="ARBA00004496"/>
    </source>
</evidence>
<evidence type="ECO:0000256" key="5">
    <source>
        <dbReference type="ARBA" id="ARBA00022990"/>
    </source>
</evidence>
<feature type="domain" description="START" evidence="12">
    <location>
        <begin position="24"/>
        <end position="207"/>
    </location>
</feature>
<evidence type="ECO:0000256" key="7">
    <source>
        <dbReference type="ARBA" id="ARBA00023121"/>
    </source>
</evidence>
<dbReference type="SMART" id="SM00234">
    <property type="entry name" value="START"/>
    <property type="match status" value="1"/>
</dbReference>
<evidence type="ECO:0000256" key="10">
    <source>
        <dbReference type="ARBA" id="ARBA00077188"/>
    </source>
</evidence>
<dbReference type="InterPro" id="IPR051213">
    <property type="entry name" value="START_lipid_transfer"/>
</dbReference>
<comment type="caution">
    <text evidence="13">The sequence shown here is derived from an EMBL/GenBank/DDBJ whole genome shotgun (WGS) entry which is preliminary data.</text>
</comment>
<dbReference type="AlphaFoldDB" id="A0AAN9ATJ6"/>
<dbReference type="Pfam" id="PF01852">
    <property type="entry name" value="START"/>
    <property type="match status" value="1"/>
</dbReference>
<reference evidence="13 14" key="1">
    <citation type="submission" date="2024-02" db="EMBL/GenBank/DDBJ databases">
        <title>Chromosome-scale genome assembly of the rough periwinkle Littorina saxatilis.</title>
        <authorList>
            <person name="De Jode A."/>
            <person name="Faria R."/>
            <person name="Formenti G."/>
            <person name="Sims Y."/>
            <person name="Smith T.P."/>
            <person name="Tracey A."/>
            <person name="Wood J.M.D."/>
            <person name="Zagrodzka Z.B."/>
            <person name="Johannesson K."/>
            <person name="Butlin R.K."/>
            <person name="Leder E.H."/>
        </authorList>
    </citation>
    <scope>NUCLEOTIDE SEQUENCE [LARGE SCALE GENOMIC DNA]</scope>
    <source>
        <strain evidence="13">Snail1</strain>
        <tissue evidence="13">Muscle</tissue>
    </source>
</reference>
<dbReference type="PANTHER" id="PTHR19308:SF39">
    <property type="entry name" value="PHOSPHATIDYLCHOLINE TRANSFER PROTEIN"/>
    <property type="match status" value="1"/>
</dbReference>
<evidence type="ECO:0000256" key="11">
    <source>
        <dbReference type="ARBA" id="ARBA00079049"/>
    </source>
</evidence>
<evidence type="ECO:0000256" key="6">
    <source>
        <dbReference type="ARBA" id="ARBA00023055"/>
    </source>
</evidence>
<sequence length="215" mass="25079">MALGFQDDEFQKVCKELEEPQVAGWEFFTESHGVTIYRLFNEKSGLYQYKIYGTLDDVDPQVCADVYMDLEYRRQWDTYAKELQEIEADGKKLIYWQVNFPFPLWNRDYVYSRELRTLDYQGKQMWVVLARSEATPSLPERSGVVRVDDYVQCAVLSTDGKVGTKAYMHYYDNPGGNIPTWLINWGAKTGVPQFLTIMQKACRGYPEYLSKKTSS</sequence>
<dbReference type="PROSITE" id="PS50848">
    <property type="entry name" value="START"/>
    <property type="match status" value="1"/>
</dbReference>
<dbReference type="InterPro" id="IPR002913">
    <property type="entry name" value="START_lipid-bd_dom"/>
</dbReference>
<dbReference type="Gene3D" id="3.30.530.20">
    <property type="match status" value="1"/>
</dbReference>
<organism evidence="13 14">
    <name type="scientific">Littorina saxatilis</name>
    <dbReference type="NCBI Taxonomy" id="31220"/>
    <lineage>
        <taxon>Eukaryota</taxon>
        <taxon>Metazoa</taxon>
        <taxon>Spiralia</taxon>
        <taxon>Lophotrochozoa</taxon>
        <taxon>Mollusca</taxon>
        <taxon>Gastropoda</taxon>
        <taxon>Caenogastropoda</taxon>
        <taxon>Littorinimorpha</taxon>
        <taxon>Littorinoidea</taxon>
        <taxon>Littorinidae</taxon>
        <taxon>Littorina</taxon>
    </lineage>
</organism>
<keyword evidence="6" id="KW-0445">Lipid transport</keyword>
<gene>
    <name evidence="13" type="ORF">V1264_008396</name>
</gene>
<dbReference type="EMBL" id="JBAMIC010000021">
    <property type="protein sequence ID" value="KAK7092691.1"/>
    <property type="molecule type" value="Genomic_DNA"/>
</dbReference>
<evidence type="ECO:0000256" key="9">
    <source>
        <dbReference type="ARBA" id="ARBA00069061"/>
    </source>
</evidence>
<dbReference type="InterPro" id="IPR023393">
    <property type="entry name" value="START-like_dom_sf"/>
</dbReference>
<keyword evidence="2" id="KW-0813">Transport</keyword>
<evidence type="ECO:0000259" key="12">
    <source>
        <dbReference type="PROSITE" id="PS50848"/>
    </source>
</evidence>
<evidence type="ECO:0000313" key="13">
    <source>
        <dbReference type="EMBL" id="KAK7092691.1"/>
    </source>
</evidence>
<protein>
    <recommendedName>
        <fullName evidence="9">Phosphatidylcholine transfer protein</fullName>
    </recommendedName>
    <alternativeName>
        <fullName evidence="11">START domain-containing protein 2</fullName>
    </alternativeName>
    <alternativeName>
        <fullName evidence="10">StAR-related lipid transfer protein 2</fullName>
    </alternativeName>
</protein>
<comment type="subunit">
    <text evidence="8">Interacts with ACOT13/THEM2.</text>
</comment>